<evidence type="ECO:0000313" key="1">
    <source>
        <dbReference type="EMBL" id="KAJ1372440.1"/>
    </source>
</evidence>
<keyword evidence="2" id="KW-1185">Reference proteome</keyword>
<dbReference type="EMBL" id="JAHQIW010007145">
    <property type="protein sequence ID" value="KAJ1372440.1"/>
    <property type="molecule type" value="Genomic_DNA"/>
</dbReference>
<name>A0AAD5WJV0_PARTN</name>
<comment type="caution">
    <text evidence="1">The sequence shown here is derived from an EMBL/GenBank/DDBJ whole genome shotgun (WGS) entry which is preliminary data.</text>
</comment>
<gene>
    <name evidence="1" type="ORF">KIN20_034608</name>
</gene>
<sequence>MHSFAKQKEDIMKLLMVKPLQTKLSKDSRTIEQISHPDLQLRIDCLSSKPLICNHQLGMRGTQHVLMNIMC</sequence>
<evidence type="ECO:0000313" key="2">
    <source>
        <dbReference type="Proteomes" id="UP001196413"/>
    </source>
</evidence>
<dbReference type="Proteomes" id="UP001196413">
    <property type="component" value="Unassembled WGS sequence"/>
</dbReference>
<protein>
    <submittedName>
        <fullName evidence="1">Uncharacterized protein</fullName>
    </submittedName>
</protein>
<dbReference type="AlphaFoldDB" id="A0AAD5WJV0"/>
<proteinExistence type="predicted"/>
<reference evidence="1" key="1">
    <citation type="submission" date="2021-06" db="EMBL/GenBank/DDBJ databases">
        <title>Parelaphostrongylus tenuis whole genome reference sequence.</title>
        <authorList>
            <person name="Garwood T.J."/>
            <person name="Larsen P.A."/>
            <person name="Fountain-Jones N.M."/>
            <person name="Garbe J.R."/>
            <person name="Macchietto M.G."/>
            <person name="Kania S.A."/>
            <person name="Gerhold R.W."/>
            <person name="Richards J.E."/>
            <person name="Wolf T.M."/>
        </authorList>
    </citation>
    <scope>NUCLEOTIDE SEQUENCE</scope>
    <source>
        <strain evidence="1">MNPRO001-30</strain>
        <tissue evidence="1">Meninges</tissue>
    </source>
</reference>
<organism evidence="1 2">
    <name type="scientific">Parelaphostrongylus tenuis</name>
    <name type="common">Meningeal worm</name>
    <dbReference type="NCBI Taxonomy" id="148309"/>
    <lineage>
        <taxon>Eukaryota</taxon>
        <taxon>Metazoa</taxon>
        <taxon>Ecdysozoa</taxon>
        <taxon>Nematoda</taxon>
        <taxon>Chromadorea</taxon>
        <taxon>Rhabditida</taxon>
        <taxon>Rhabditina</taxon>
        <taxon>Rhabditomorpha</taxon>
        <taxon>Strongyloidea</taxon>
        <taxon>Metastrongylidae</taxon>
        <taxon>Parelaphostrongylus</taxon>
    </lineage>
</organism>
<accession>A0AAD5WJV0</accession>